<evidence type="ECO:0000256" key="2">
    <source>
        <dbReference type="ARBA" id="ARBA00023015"/>
    </source>
</evidence>
<evidence type="ECO:0000259" key="6">
    <source>
        <dbReference type="PROSITE" id="PS51526"/>
    </source>
</evidence>
<dbReference type="Proteomes" id="UP000567179">
    <property type="component" value="Unassembled WGS sequence"/>
</dbReference>
<dbReference type="InterPro" id="IPR013087">
    <property type="entry name" value="Znf_C2H2_type"/>
</dbReference>
<keyword evidence="3" id="KW-0804">Transcription</keyword>
<feature type="region of interest" description="Disordered" evidence="5">
    <location>
        <begin position="493"/>
        <end position="512"/>
    </location>
</feature>
<keyword evidence="2" id="KW-0805">Transcription regulation</keyword>
<accession>A0A8H5EUJ0</accession>
<evidence type="ECO:0000256" key="1">
    <source>
        <dbReference type="ARBA" id="ARBA00022853"/>
    </source>
</evidence>
<dbReference type="GO" id="GO:0003677">
    <property type="term" value="F:DNA binding"/>
    <property type="evidence" value="ECO:0007669"/>
    <property type="project" value="InterPro"/>
</dbReference>
<evidence type="ECO:0000313" key="8">
    <source>
        <dbReference type="Proteomes" id="UP000567179"/>
    </source>
</evidence>
<dbReference type="EMBL" id="JAACJJ010000056">
    <property type="protein sequence ID" value="KAF5312866.1"/>
    <property type="molecule type" value="Genomic_DNA"/>
</dbReference>
<organism evidence="7 8">
    <name type="scientific">Psilocybe cf. subviscida</name>
    <dbReference type="NCBI Taxonomy" id="2480587"/>
    <lineage>
        <taxon>Eukaryota</taxon>
        <taxon>Fungi</taxon>
        <taxon>Dikarya</taxon>
        <taxon>Basidiomycota</taxon>
        <taxon>Agaricomycotina</taxon>
        <taxon>Agaricomycetes</taxon>
        <taxon>Agaricomycetidae</taxon>
        <taxon>Agaricales</taxon>
        <taxon>Agaricineae</taxon>
        <taxon>Strophariaceae</taxon>
        <taxon>Psilocybe</taxon>
    </lineage>
</organism>
<feature type="domain" description="RFX-type winged-helix" evidence="6">
    <location>
        <begin position="347"/>
        <end position="423"/>
    </location>
</feature>
<dbReference type="PROSITE" id="PS00028">
    <property type="entry name" value="ZINC_FINGER_C2H2_1"/>
    <property type="match status" value="1"/>
</dbReference>
<evidence type="ECO:0000313" key="7">
    <source>
        <dbReference type="EMBL" id="KAF5312866.1"/>
    </source>
</evidence>
<dbReference type="PROSITE" id="PS51526">
    <property type="entry name" value="RFX_DBD"/>
    <property type="match status" value="1"/>
</dbReference>
<evidence type="ECO:0000256" key="3">
    <source>
        <dbReference type="ARBA" id="ARBA00023163"/>
    </source>
</evidence>
<proteinExistence type="predicted"/>
<evidence type="ECO:0000256" key="5">
    <source>
        <dbReference type="SAM" id="MobiDB-lite"/>
    </source>
</evidence>
<gene>
    <name evidence="7" type="ORF">D9619_002838</name>
</gene>
<feature type="region of interest" description="Disordered" evidence="5">
    <location>
        <begin position="584"/>
        <end position="608"/>
    </location>
</feature>
<keyword evidence="4" id="KW-0539">Nucleus</keyword>
<dbReference type="PANTHER" id="PTHR22970">
    <property type="entry name" value="AT-RICH INTERACTIVE DOMAIN-CONTAINING PROTEIN 2"/>
    <property type="match status" value="1"/>
</dbReference>
<keyword evidence="8" id="KW-1185">Reference proteome</keyword>
<comment type="caution">
    <text evidence="7">The sequence shown here is derived from an EMBL/GenBank/DDBJ whole genome shotgun (WGS) entry which is preliminary data.</text>
</comment>
<dbReference type="InterPro" id="IPR052406">
    <property type="entry name" value="Chromatin_Remodeling_Comp"/>
</dbReference>
<dbReference type="InterPro" id="IPR003150">
    <property type="entry name" value="DNA-bd_RFX"/>
</dbReference>
<reference evidence="7 8" key="1">
    <citation type="journal article" date="2020" name="ISME J.">
        <title>Uncovering the hidden diversity of litter-decomposition mechanisms in mushroom-forming fungi.</title>
        <authorList>
            <person name="Floudas D."/>
            <person name="Bentzer J."/>
            <person name="Ahren D."/>
            <person name="Johansson T."/>
            <person name="Persson P."/>
            <person name="Tunlid A."/>
        </authorList>
    </citation>
    <scope>NUCLEOTIDE SEQUENCE [LARGE SCALE GENOMIC DNA]</scope>
    <source>
        <strain evidence="7 8">CBS 101986</strain>
    </source>
</reference>
<dbReference type="GO" id="GO:0016586">
    <property type="term" value="C:RSC-type complex"/>
    <property type="evidence" value="ECO:0007669"/>
    <property type="project" value="TreeGrafter"/>
</dbReference>
<keyword evidence="1" id="KW-0156">Chromatin regulator</keyword>
<dbReference type="OrthoDB" id="338531at2759"/>
<dbReference type="AlphaFoldDB" id="A0A8H5EUJ0"/>
<dbReference type="PANTHER" id="PTHR22970:SF14">
    <property type="entry name" value="AT-RICH INTERACTIVE DOMAIN-CONTAINING PROTEIN 2"/>
    <property type="match status" value="1"/>
</dbReference>
<evidence type="ECO:0000256" key="4">
    <source>
        <dbReference type="ARBA" id="ARBA00023242"/>
    </source>
</evidence>
<feature type="compositionally biased region" description="Acidic residues" evidence="5">
    <location>
        <begin position="584"/>
        <end position="605"/>
    </location>
</feature>
<dbReference type="GO" id="GO:0006355">
    <property type="term" value="P:regulation of DNA-templated transcription"/>
    <property type="evidence" value="ECO:0007669"/>
    <property type="project" value="InterPro"/>
</dbReference>
<protein>
    <recommendedName>
        <fullName evidence="6">RFX-type winged-helix domain-containing protein</fullName>
    </recommendedName>
</protein>
<sequence length="642" mass="72705">MTSYINRNVAHAAATYYRQAQYTPPPPRPVADVRDDYERWYTETVPNNRMTLSLRSTIHSETTWALDRLCRLVHNDQFSFRTIPGVIDALFDWPLWYVTEGFKHVKDSDLLFPSSPELARQRQFALESLFVLRNGALHEPNARDLYAHRHTMRLILYGLHNLEHTADENVEALLHIIDIFNVVASKLHVVVMNPPTLNPIPPLLRTASESQNRTMILSSLEALASLLTNPMNAVHLSTKSPALTAAIRYLPLIGDKALLEPCLNYLHCHISHPSMARAFLLHAEMPNVLRILTTLILHEQHGLEKTFTLDKSGPVYAVPSSTQILRNHELSQEEMEELLAKPEPERCFDWMKAVFVAKPDGEMTQVDFWTLYKDTFTPYVDTTPLLVASEVIKNVTHVFPQAQAMVLTTPVQRFIVRGVDRRKESPTTGRFRCQWDRAQCTAPPYTSPTDLYDHILSHIDGTEATEYPCLWVTCPQVLHSKTALVKHFVTHLSSAQPPEKHPSQSDTITLPAEHYPYPTPNPTARPPPPPRNTVITYEAPIADPPPTSLTALLIMRILHRTSFASADAAPRADADHFGFPGLLEDTEEPEQTPFDDGEEVGDENEGERRGRKAFLAIRSLLESVKIRDEALMGWITEMMTTD</sequence>
<dbReference type="GO" id="GO:0006325">
    <property type="term" value="P:chromatin organization"/>
    <property type="evidence" value="ECO:0007669"/>
    <property type="project" value="UniProtKB-KW"/>
</dbReference>
<name>A0A8H5EUJ0_9AGAR</name>